<dbReference type="SUPFAM" id="SSF53597">
    <property type="entry name" value="Dihydrofolate reductase-like"/>
    <property type="match status" value="1"/>
</dbReference>
<dbReference type="RefSeq" id="WP_048499645.1">
    <property type="nucleotide sequence ID" value="NZ_LFNG01000011.1"/>
</dbReference>
<evidence type="ECO:0000313" key="3">
    <source>
        <dbReference type="Proteomes" id="UP000035900"/>
    </source>
</evidence>
<sequence>MRKVIAAINMTLDGVCDHTAGVADEELHQHYTELIANAGIILYGRITYELMQFWKTLIDQPSRIKSMDDFAVAINKLPKLVFSSTLQDTNWDSAQLSDVPLEEKVLELQQQPGKDVVVGSRSLIVQLLNSDLIDEFQICIHPMIEGKGLKLFDPINGRIMLKLIKIKTLRSGATIFYYEPTKAKPTDD</sequence>
<name>A0A0J7IXM1_9FLAO</name>
<dbReference type="AlphaFoldDB" id="A0A0J7IXM1"/>
<proteinExistence type="predicted"/>
<feature type="domain" description="Bacterial bifunctional deaminase-reductase C-terminal" evidence="1">
    <location>
        <begin position="2"/>
        <end position="173"/>
    </location>
</feature>
<dbReference type="STRING" id="1304281.ACM44_08660"/>
<dbReference type="Gene3D" id="3.40.430.10">
    <property type="entry name" value="Dihydrofolate Reductase, subunit A"/>
    <property type="match status" value="1"/>
</dbReference>
<organism evidence="2 3">
    <name type="scientific">Chryseobacterium koreense CCUG 49689</name>
    <dbReference type="NCBI Taxonomy" id="1304281"/>
    <lineage>
        <taxon>Bacteria</taxon>
        <taxon>Pseudomonadati</taxon>
        <taxon>Bacteroidota</taxon>
        <taxon>Flavobacteriia</taxon>
        <taxon>Flavobacteriales</taxon>
        <taxon>Weeksellaceae</taxon>
        <taxon>Chryseobacterium group</taxon>
        <taxon>Chryseobacterium</taxon>
    </lineage>
</organism>
<evidence type="ECO:0000313" key="2">
    <source>
        <dbReference type="EMBL" id="KMQ71013.1"/>
    </source>
</evidence>
<dbReference type="InterPro" id="IPR024072">
    <property type="entry name" value="DHFR-like_dom_sf"/>
</dbReference>
<dbReference type="InterPro" id="IPR002734">
    <property type="entry name" value="RibDG_C"/>
</dbReference>
<accession>A0A0J7IXM1</accession>
<keyword evidence="3" id="KW-1185">Reference proteome</keyword>
<dbReference type="Pfam" id="PF01872">
    <property type="entry name" value="RibD_C"/>
    <property type="match status" value="1"/>
</dbReference>
<dbReference type="GO" id="GO:0008703">
    <property type="term" value="F:5-amino-6-(5-phosphoribosylamino)uracil reductase activity"/>
    <property type="evidence" value="ECO:0007669"/>
    <property type="project" value="InterPro"/>
</dbReference>
<reference evidence="2 3" key="1">
    <citation type="journal article" date="2004" name="Int. J. Syst. Evol. Microbiol.">
        <title>Kaistella koreensis gen. nov., sp. nov., a novel member of the Chryseobacterium-Bergeyella-Riemerella branch.</title>
        <authorList>
            <person name="Kim M.K."/>
            <person name="Im W.T."/>
            <person name="Shin Y.K."/>
            <person name="Lim J.H."/>
            <person name="Kim S.H."/>
            <person name="Lee B.C."/>
            <person name="Park M.Y."/>
            <person name="Lee K.Y."/>
            <person name="Lee S.T."/>
        </authorList>
    </citation>
    <scope>NUCLEOTIDE SEQUENCE [LARGE SCALE GENOMIC DNA]</scope>
    <source>
        <strain evidence="2 3">CCUG 49689</strain>
    </source>
</reference>
<protein>
    <submittedName>
        <fullName evidence="2">Dihydrofolate reductase</fullName>
    </submittedName>
</protein>
<dbReference type="GO" id="GO:0009231">
    <property type="term" value="P:riboflavin biosynthetic process"/>
    <property type="evidence" value="ECO:0007669"/>
    <property type="project" value="InterPro"/>
</dbReference>
<dbReference type="OrthoDB" id="195113at2"/>
<dbReference type="Proteomes" id="UP000035900">
    <property type="component" value="Unassembled WGS sequence"/>
</dbReference>
<evidence type="ECO:0000259" key="1">
    <source>
        <dbReference type="Pfam" id="PF01872"/>
    </source>
</evidence>
<comment type="caution">
    <text evidence="2">The sequence shown here is derived from an EMBL/GenBank/DDBJ whole genome shotgun (WGS) entry which is preliminary data.</text>
</comment>
<dbReference type="PATRIC" id="fig|1304281.5.peg.1863"/>
<dbReference type="EMBL" id="LFNG01000011">
    <property type="protein sequence ID" value="KMQ71013.1"/>
    <property type="molecule type" value="Genomic_DNA"/>
</dbReference>
<gene>
    <name evidence="2" type="ORF">ACM44_08660</name>
</gene>